<sequence length="68" mass="7747">MDVSDIGTIKTNVRAYVRPKNDCGITDFASCKLLPGIFTIVSIDLNDKEFCIDGHWFSMSDFKFRKPK</sequence>
<gene>
    <name evidence="1" type="ORF">LCGC14_1730480</name>
</gene>
<dbReference type="AlphaFoldDB" id="A0A0F9K9G9"/>
<dbReference type="EMBL" id="LAZR01015699">
    <property type="protein sequence ID" value="KKM07783.1"/>
    <property type="molecule type" value="Genomic_DNA"/>
</dbReference>
<accession>A0A0F9K9G9</accession>
<protein>
    <submittedName>
        <fullName evidence="1">Uncharacterized protein</fullName>
    </submittedName>
</protein>
<name>A0A0F9K9G9_9ZZZZ</name>
<organism evidence="1">
    <name type="scientific">marine sediment metagenome</name>
    <dbReference type="NCBI Taxonomy" id="412755"/>
    <lineage>
        <taxon>unclassified sequences</taxon>
        <taxon>metagenomes</taxon>
        <taxon>ecological metagenomes</taxon>
    </lineage>
</organism>
<proteinExistence type="predicted"/>
<comment type="caution">
    <text evidence="1">The sequence shown here is derived from an EMBL/GenBank/DDBJ whole genome shotgun (WGS) entry which is preliminary data.</text>
</comment>
<evidence type="ECO:0000313" key="1">
    <source>
        <dbReference type="EMBL" id="KKM07783.1"/>
    </source>
</evidence>
<reference evidence="1" key="1">
    <citation type="journal article" date="2015" name="Nature">
        <title>Complex archaea that bridge the gap between prokaryotes and eukaryotes.</title>
        <authorList>
            <person name="Spang A."/>
            <person name="Saw J.H."/>
            <person name="Jorgensen S.L."/>
            <person name="Zaremba-Niedzwiedzka K."/>
            <person name="Martijn J."/>
            <person name="Lind A.E."/>
            <person name="van Eijk R."/>
            <person name="Schleper C."/>
            <person name="Guy L."/>
            <person name="Ettema T.J."/>
        </authorList>
    </citation>
    <scope>NUCLEOTIDE SEQUENCE</scope>
</reference>